<dbReference type="Proteomes" id="UP000520156">
    <property type="component" value="Unassembled WGS sequence"/>
</dbReference>
<comment type="caution">
    <text evidence="3">The sequence shown here is derived from an EMBL/GenBank/DDBJ whole genome shotgun (WGS) entry which is preliminary data.</text>
</comment>
<dbReference type="Pfam" id="PF07811">
    <property type="entry name" value="TadE"/>
    <property type="match status" value="1"/>
</dbReference>
<keyword evidence="1" id="KW-0472">Membrane</keyword>
<keyword evidence="4" id="KW-1185">Reference proteome</keyword>
<sequence length="212" mass="22345">MTHRHVTKAATWSQRWLSLGRSLARDNLASVTIEFAVVGPMTIAAIVAILHTALVFMAQQGLQSAAESAGRLIMTGQAQKYSGSNYTGMTADDFKKAICGQLTGFPTLLPPFLTCDKLYVDVSIANSHANAVTSAPTFSYNSGGSVTNTFGYSPGTAGPGVMAAGGTTQVVVVRLMYLWPTATAPMGFNLVNQQGSNRLLTASTVLVTEAYQ</sequence>
<keyword evidence="1" id="KW-0812">Transmembrane</keyword>
<dbReference type="RefSeq" id="WP_185682534.1">
    <property type="nucleotide sequence ID" value="NZ_JACLAU010000005.1"/>
</dbReference>
<evidence type="ECO:0000259" key="2">
    <source>
        <dbReference type="Pfam" id="PF07811"/>
    </source>
</evidence>
<evidence type="ECO:0000313" key="4">
    <source>
        <dbReference type="Proteomes" id="UP000520156"/>
    </source>
</evidence>
<reference evidence="3 4" key="1">
    <citation type="submission" date="2020-08" db="EMBL/GenBank/DDBJ databases">
        <title>The genome sequence of Novosphingobium flavum 4Y4.</title>
        <authorList>
            <person name="Liu Y."/>
        </authorList>
    </citation>
    <scope>NUCLEOTIDE SEQUENCE [LARGE SCALE GENOMIC DNA]</scope>
    <source>
        <strain evidence="3 4">4Y4</strain>
    </source>
</reference>
<proteinExistence type="predicted"/>
<name>A0A7X1KBE1_9SPHN</name>
<feature type="domain" description="TadE-like" evidence="2">
    <location>
        <begin position="30"/>
        <end position="71"/>
    </location>
</feature>
<organism evidence="3 4">
    <name type="scientific">Novosphingobium aerophilum</name>
    <dbReference type="NCBI Taxonomy" id="2839843"/>
    <lineage>
        <taxon>Bacteria</taxon>
        <taxon>Pseudomonadati</taxon>
        <taxon>Pseudomonadota</taxon>
        <taxon>Alphaproteobacteria</taxon>
        <taxon>Sphingomonadales</taxon>
        <taxon>Sphingomonadaceae</taxon>
        <taxon>Novosphingobium</taxon>
    </lineage>
</organism>
<dbReference type="AlphaFoldDB" id="A0A7X1KBE1"/>
<evidence type="ECO:0000256" key="1">
    <source>
        <dbReference type="SAM" id="Phobius"/>
    </source>
</evidence>
<dbReference type="EMBL" id="JACLAU010000005">
    <property type="protein sequence ID" value="MBC2651108.1"/>
    <property type="molecule type" value="Genomic_DNA"/>
</dbReference>
<evidence type="ECO:0000313" key="3">
    <source>
        <dbReference type="EMBL" id="MBC2651108.1"/>
    </source>
</evidence>
<dbReference type="InterPro" id="IPR012495">
    <property type="entry name" value="TadE-like_dom"/>
</dbReference>
<keyword evidence="1" id="KW-1133">Transmembrane helix</keyword>
<gene>
    <name evidence="3" type="ORF">H7F49_05290</name>
</gene>
<feature type="transmembrane region" description="Helical" evidence="1">
    <location>
        <begin position="35"/>
        <end position="58"/>
    </location>
</feature>
<accession>A0A7X1KBE1</accession>
<protein>
    <submittedName>
        <fullName evidence="3">Pilus assembly protein</fullName>
    </submittedName>
</protein>